<sequence length="148" mass="16471">MTRHTAEIFWQFQAHPEDEKTYSRDHVAVFRGDQRLRVSAAETYKGSRDCGDPEQLLLSAVASCHMLTFLAIAEMQGLKVESYKDRAQGRLEKVPSGKMAITHISLAPQVTFAEGFAPDEADLKRLHHSAHKNCFIGNSLNATIDVAS</sequence>
<evidence type="ECO:0000313" key="2">
    <source>
        <dbReference type="Proteomes" id="UP001158087"/>
    </source>
</evidence>
<dbReference type="Gene3D" id="3.30.300.20">
    <property type="match status" value="1"/>
</dbReference>
<dbReference type="Proteomes" id="UP001158087">
    <property type="component" value="Unassembled WGS sequence"/>
</dbReference>
<dbReference type="InterPro" id="IPR015946">
    <property type="entry name" value="KH_dom-like_a/b"/>
</dbReference>
<dbReference type="InterPro" id="IPR036102">
    <property type="entry name" value="OsmC/Ohrsf"/>
</dbReference>
<gene>
    <name evidence="1" type="ORF">N7376_23050</name>
</gene>
<name>A0AA42H1C9_9HYPH</name>
<reference evidence="1" key="1">
    <citation type="submission" date="2022-09" db="EMBL/GenBank/DDBJ databases">
        <title>Intensive care unit water sources are persistently colonized with multi-drug resistant bacteria and are the site of extensive horizontal gene transfer of antibiotic resistance genes.</title>
        <authorList>
            <person name="Diorio-Toth L."/>
        </authorList>
    </citation>
    <scope>NUCLEOTIDE SEQUENCE</scope>
    <source>
        <strain evidence="1">GD04153</strain>
    </source>
</reference>
<dbReference type="InterPro" id="IPR052707">
    <property type="entry name" value="OsmC_Ohr_Peroxiredoxin"/>
</dbReference>
<organism evidence="1 2">
    <name type="scientific">Brucella intermedia GD04153</name>
    <dbReference type="NCBI Taxonomy" id="2975438"/>
    <lineage>
        <taxon>Bacteria</taxon>
        <taxon>Pseudomonadati</taxon>
        <taxon>Pseudomonadota</taxon>
        <taxon>Alphaproteobacteria</taxon>
        <taxon>Hyphomicrobiales</taxon>
        <taxon>Brucellaceae</taxon>
        <taxon>Brucella/Ochrobactrum group</taxon>
        <taxon>Brucella</taxon>
    </lineage>
</organism>
<accession>A0AA42H1C9</accession>
<proteinExistence type="predicted"/>
<dbReference type="AlphaFoldDB" id="A0AA42H1C9"/>
<dbReference type="PANTHER" id="PTHR42830:SF2">
    <property type="entry name" value="OSMC_OHR FAMILY PROTEIN"/>
    <property type="match status" value="1"/>
</dbReference>
<dbReference type="EMBL" id="JAODYY010000017">
    <property type="protein sequence ID" value="MDH0126856.1"/>
    <property type="molecule type" value="Genomic_DNA"/>
</dbReference>
<dbReference type="SUPFAM" id="SSF82784">
    <property type="entry name" value="OsmC-like"/>
    <property type="match status" value="1"/>
</dbReference>
<dbReference type="Pfam" id="PF02566">
    <property type="entry name" value="OsmC"/>
    <property type="match status" value="1"/>
</dbReference>
<comment type="caution">
    <text evidence="1">The sequence shown here is derived from an EMBL/GenBank/DDBJ whole genome shotgun (WGS) entry which is preliminary data.</text>
</comment>
<dbReference type="PANTHER" id="PTHR42830">
    <property type="entry name" value="OSMOTICALLY INDUCIBLE FAMILY PROTEIN"/>
    <property type="match status" value="1"/>
</dbReference>
<dbReference type="InterPro" id="IPR003718">
    <property type="entry name" value="OsmC/Ohr_fam"/>
</dbReference>
<protein>
    <submittedName>
        <fullName evidence="1">OsmC family protein</fullName>
    </submittedName>
</protein>
<evidence type="ECO:0000313" key="1">
    <source>
        <dbReference type="EMBL" id="MDH0126856.1"/>
    </source>
</evidence>